<comment type="caution">
    <text evidence="2">The sequence shown here is derived from an EMBL/GenBank/DDBJ whole genome shotgun (WGS) entry which is preliminary data.</text>
</comment>
<proteinExistence type="predicted"/>
<protein>
    <submittedName>
        <fullName evidence="2">Uncharacterized protein</fullName>
    </submittedName>
</protein>
<feature type="compositionally biased region" description="Low complexity" evidence="1">
    <location>
        <begin position="473"/>
        <end position="503"/>
    </location>
</feature>
<evidence type="ECO:0000256" key="1">
    <source>
        <dbReference type="SAM" id="MobiDB-lite"/>
    </source>
</evidence>
<accession>K0TEY4</accession>
<organism evidence="2 3">
    <name type="scientific">Thalassiosira oceanica</name>
    <name type="common">Marine diatom</name>
    <dbReference type="NCBI Taxonomy" id="159749"/>
    <lineage>
        <taxon>Eukaryota</taxon>
        <taxon>Sar</taxon>
        <taxon>Stramenopiles</taxon>
        <taxon>Ochrophyta</taxon>
        <taxon>Bacillariophyta</taxon>
        <taxon>Coscinodiscophyceae</taxon>
        <taxon>Thalassiosirophycidae</taxon>
        <taxon>Thalassiosirales</taxon>
        <taxon>Thalassiosiraceae</taxon>
        <taxon>Thalassiosira</taxon>
    </lineage>
</organism>
<feature type="compositionally biased region" description="Basic residues" evidence="1">
    <location>
        <begin position="419"/>
        <end position="430"/>
    </location>
</feature>
<dbReference type="Proteomes" id="UP000266841">
    <property type="component" value="Unassembled WGS sequence"/>
</dbReference>
<feature type="compositionally biased region" description="Basic and acidic residues" evidence="1">
    <location>
        <begin position="66"/>
        <end position="96"/>
    </location>
</feature>
<feature type="region of interest" description="Disordered" evidence="1">
    <location>
        <begin position="282"/>
        <end position="314"/>
    </location>
</feature>
<feature type="region of interest" description="Disordered" evidence="1">
    <location>
        <begin position="1"/>
        <end position="132"/>
    </location>
</feature>
<evidence type="ECO:0000313" key="3">
    <source>
        <dbReference type="Proteomes" id="UP000266841"/>
    </source>
</evidence>
<feature type="region of interest" description="Disordered" evidence="1">
    <location>
        <begin position="145"/>
        <end position="231"/>
    </location>
</feature>
<keyword evidence="3" id="KW-1185">Reference proteome</keyword>
<name>K0TEY4_THAOC</name>
<feature type="non-terminal residue" evidence="2">
    <location>
        <position position="1"/>
    </location>
</feature>
<dbReference type="AlphaFoldDB" id="K0TEY4"/>
<feature type="region of interest" description="Disordered" evidence="1">
    <location>
        <begin position="419"/>
        <end position="513"/>
    </location>
</feature>
<feature type="compositionally biased region" description="Basic and acidic residues" evidence="1">
    <location>
        <begin position="107"/>
        <end position="127"/>
    </location>
</feature>
<dbReference type="EMBL" id="AGNL01001088">
    <property type="protein sequence ID" value="EJK77273.1"/>
    <property type="molecule type" value="Genomic_DNA"/>
</dbReference>
<evidence type="ECO:0000313" key="2">
    <source>
        <dbReference type="EMBL" id="EJK77273.1"/>
    </source>
</evidence>
<feature type="compositionally biased region" description="Basic and acidic residues" evidence="1">
    <location>
        <begin position="160"/>
        <end position="176"/>
    </location>
</feature>
<sequence length="513" mass="56407">RPPPQPRRPVGQVREHPPLPGLGVAPPEAQAEPREHEAGQFVRQRRSHVAQRYDGHAPHHGRPARRVGELPRDPRDEQEGEGRGRYHHAVDRRAEADGLAVKRYRGDHRPDAQEQHELRQDEEREVTQDPVSRGRRFIRIDWISGSLPPTRSSQGVRLARAPEERRQEAPRADRRPSLAVSSSSRATLRRARSMTPAAESPENGSSASRNGGARRRSPILRGAREPVTTAVGHQRACSVVAAWPRQECGCCDKDRHEPSTSFLCHLALVLVLRELREALQTRQRRGEAGSQRAAAGEGPQPARKTGRESRESGSYAPEKLLVQYVELIAAPLLASTQPVVIARPRREETPKTRQNMNEDDVEVDDDAAAADGVVDVTGAGLQNASDGQVKTIFKLAMMAGSKKKEARYVFDELARMAKTPKARNPYKRGRPSGQTNREGHNSGRPSNSSKRNAAAAAAAMFEQRTVRQRTGCSSSAAANETAASASIDQQQATEAAQAAAAVKSAEEKKRYRI</sequence>
<feature type="compositionally biased region" description="Low complexity" evidence="1">
    <location>
        <begin position="177"/>
        <end position="186"/>
    </location>
</feature>
<reference evidence="2 3" key="1">
    <citation type="journal article" date="2012" name="Genome Biol.">
        <title>Genome and low-iron response of an oceanic diatom adapted to chronic iron limitation.</title>
        <authorList>
            <person name="Lommer M."/>
            <person name="Specht M."/>
            <person name="Roy A.S."/>
            <person name="Kraemer L."/>
            <person name="Andreson R."/>
            <person name="Gutowska M.A."/>
            <person name="Wolf J."/>
            <person name="Bergner S.V."/>
            <person name="Schilhabel M.B."/>
            <person name="Klostermeier U.C."/>
            <person name="Beiko R.G."/>
            <person name="Rosenstiel P."/>
            <person name="Hippler M."/>
            <person name="Laroche J."/>
        </authorList>
    </citation>
    <scope>NUCLEOTIDE SEQUENCE [LARGE SCALE GENOMIC DNA]</scope>
    <source>
        <strain evidence="2 3">CCMP1005</strain>
    </source>
</reference>
<feature type="compositionally biased region" description="Basic and acidic residues" evidence="1">
    <location>
        <begin position="504"/>
        <end position="513"/>
    </location>
</feature>
<gene>
    <name evidence="2" type="ORF">THAOC_00904</name>
</gene>